<comment type="caution">
    <text evidence="2">The sequence shown here is derived from an EMBL/GenBank/DDBJ whole genome shotgun (WGS) entry which is preliminary data.</text>
</comment>
<dbReference type="Proteomes" id="UP000230233">
    <property type="component" value="Chromosome II"/>
</dbReference>
<organism evidence="2 3">
    <name type="scientific">Caenorhabditis nigoni</name>
    <dbReference type="NCBI Taxonomy" id="1611254"/>
    <lineage>
        <taxon>Eukaryota</taxon>
        <taxon>Metazoa</taxon>
        <taxon>Ecdysozoa</taxon>
        <taxon>Nematoda</taxon>
        <taxon>Chromadorea</taxon>
        <taxon>Rhabditida</taxon>
        <taxon>Rhabditina</taxon>
        <taxon>Rhabditomorpha</taxon>
        <taxon>Rhabditoidea</taxon>
        <taxon>Rhabditidae</taxon>
        <taxon>Peloderinae</taxon>
        <taxon>Caenorhabditis</taxon>
    </lineage>
</organism>
<dbReference type="EMBL" id="PDUG01000002">
    <property type="protein sequence ID" value="PIC44248.1"/>
    <property type="molecule type" value="Genomic_DNA"/>
</dbReference>
<feature type="region of interest" description="Disordered" evidence="1">
    <location>
        <begin position="1"/>
        <end position="39"/>
    </location>
</feature>
<protein>
    <submittedName>
        <fullName evidence="2">Uncharacterized protein</fullName>
    </submittedName>
</protein>
<evidence type="ECO:0000256" key="1">
    <source>
        <dbReference type="SAM" id="MobiDB-lite"/>
    </source>
</evidence>
<evidence type="ECO:0000313" key="3">
    <source>
        <dbReference type="Proteomes" id="UP000230233"/>
    </source>
</evidence>
<evidence type="ECO:0000313" key="2">
    <source>
        <dbReference type="EMBL" id="PIC44248.1"/>
    </source>
</evidence>
<proteinExistence type="predicted"/>
<sequence length="102" mass="11979">MKRRGINWKPRLAAGGPNHTNMQGIMSRYQQPPPPEEVQVISDRGSDLMPIRRGNSFRPFESRLQPHYRSPPRCYSSGYWKPSFPTKSSFQIYQRARRSTQR</sequence>
<dbReference type="OrthoDB" id="5847368at2759"/>
<reference evidence="3" key="1">
    <citation type="submission" date="2017-10" db="EMBL/GenBank/DDBJ databases">
        <title>Rapid genome shrinkage in a self-fertile nematode reveals novel sperm competition proteins.</title>
        <authorList>
            <person name="Yin D."/>
            <person name="Schwarz E.M."/>
            <person name="Thomas C.G."/>
            <person name="Felde R.L."/>
            <person name="Korf I.F."/>
            <person name="Cutter A.D."/>
            <person name="Schartner C.M."/>
            <person name="Ralston E.J."/>
            <person name="Meyer B.J."/>
            <person name="Haag E.S."/>
        </authorList>
    </citation>
    <scope>NUCLEOTIDE SEQUENCE [LARGE SCALE GENOMIC DNA]</scope>
    <source>
        <strain evidence="3">JU1422</strain>
    </source>
</reference>
<keyword evidence="3" id="KW-1185">Reference proteome</keyword>
<dbReference type="AlphaFoldDB" id="A0A2G5UXL0"/>
<gene>
    <name evidence="2" type="primary">Cnig_chr_II.g4680</name>
    <name evidence="2" type="ORF">B9Z55_004680</name>
</gene>
<accession>A0A2G5UXL0</accession>
<name>A0A2G5UXL0_9PELO</name>